<feature type="region of interest" description="Disordered" evidence="2">
    <location>
        <begin position="112"/>
        <end position="133"/>
    </location>
</feature>
<reference evidence="3" key="1">
    <citation type="submission" date="2022-08" db="EMBL/GenBank/DDBJ databases">
        <title>Genome sequencing of akame (Lates japonicus).</title>
        <authorList>
            <person name="Hashiguchi Y."/>
            <person name="Takahashi H."/>
        </authorList>
    </citation>
    <scope>NUCLEOTIDE SEQUENCE</scope>
    <source>
        <strain evidence="3">Kochi</strain>
    </source>
</reference>
<dbReference type="Gene3D" id="1.20.5.370">
    <property type="match status" value="1"/>
</dbReference>
<dbReference type="Proteomes" id="UP001279410">
    <property type="component" value="Unassembled WGS sequence"/>
</dbReference>
<proteinExistence type="predicted"/>
<accession>A0AAD3NI74</accession>
<name>A0AAD3NI74_LATJO</name>
<organism evidence="3 4">
    <name type="scientific">Lates japonicus</name>
    <name type="common">Japanese lates</name>
    <dbReference type="NCBI Taxonomy" id="270547"/>
    <lineage>
        <taxon>Eukaryota</taxon>
        <taxon>Metazoa</taxon>
        <taxon>Chordata</taxon>
        <taxon>Craniata</taxon>
        <taxon>Vertebrata</taxon>
        <taxon>Euteleostomi</taxon>
        <taxon>Actinopterygii</taxon>
        <taxon>Neopterygii</taxon>
        <taxon>Teleostei</taxon>
        <taxon>Neoteleostei</taxon>
        <taxon>Acanthomorphata</taxon>
        <taxon>Carangaria</taxon>
        <taxon>Carangaria incertae sedis</taxon>
        <taxon>Centropomidae</taxon>
        <taxon>Lates</taxon>
    </lineage>
</organism>
<comment type="caution">
    <text evidence="3">The sequence shown here is derived from an EMBL/GenBank/DDBJ whole genome shotgun (WGS) entry which is preliminary data.</text>
</comment>
<dbReference type="FunFam" id="1.20.5.370:FF:000007">
    <property type="entry name" value="Myosin heavy chain"/>
    <property type="match status" value="1"/>
</dbReference>
<keyword evidence="4" id="KW-1185">Reference proteome</keyword>
<feature type="coiled-coil region" evidence="1">
    <location>
        <begin position="63"/>
        <end position="90"/>
    </location>
</feature>
<feature type="non-terminal residue" evidence="3">
    <location>
        <position position="343"/>
    </location>
</feature>
<keyword evidence="1" id="KW-0175">Coiled coil</keyword>
<sequence>MKNSYEETVGQLETLKRENKNPSSLELIYWISLQHLEFPDKDTREHEESKIFGVQLELSMEVKSKADRKLAEKDEEMEQIKRNSQRVIDSMQSILNSVVRSRNDAVRIKKKTEGDMNEKSQLPGCGGPETAQRCPGTAQSGLWTIDSVELEPKSCNQQLNGCLTVSNQMKSQMKNHVYFSFRGLHPLNQPHRSRIPQRNRSRLPPRPCAPLQVTDDFNPSILPLSLFQPVASFKTSSHQPVSSPTVVSLYGRSAEHQPHTAGCLRFQTTTAATRLVLAIRLKQPHAPSFTELKYFKDSTAPSTIILFTFRTSPVNFHAFFALRLRSKKAKNRKPLKKIHRART</sequence>
<evidence type="ECO:0000313" key="4">
    <source>
        <dbReference type="Proteomes" id="UP001279410"/>
    </source>
</evidence>
<evidence type="ECO:0000256" key="2">
    <source>
        <dbReference type="SAM" id="MobiDB-lite"/>
    </source>
</evidence>
<protein>
    <submittedName>
        <fullName evidence="3">Myosin heavy chain, skeletal muscle-like protein</fullName>
    </submittedName>
</protein>
<dbReference type="AlphaFoldDB" id="A0AAD3NI74"/>
<dbReference type="InterPro" id="IPR014751">
    <property type="entry name" value="XRCC4-like_C"/>
</dbReference>
<gene>
    <name evidence="3" type="ORF">AKAME5_002426500</name>
</gene>
<evidence type="ECO:0000256" key="1">
    <source>
        <dbReference type="SAM" id="Coils"/>
    </source>
</evidence>
<dbReference type="EMBL" id="BRZM01001316">
    <property type="protein sequence ID" value="GLD72940.1"/>
    <property type="molecule type" value="Genomic_DNA"/>
</dbReference>
<evidence type="ECO:0000313" key="3">
    <source>
        <dbReference type="EMBL" id="GLD72940.1"/>
    </source>
</evidence>